<dbReference type="SUPFAM" id="SSF46689">
    <property type="entry name" value="Homeodomain-like"/>
    <property type="match status" value="1"/>
</dbReference>
<feature type="compositionally biased region" description="Basic and acidic residues" evidence="1">
    <location>
        <begin position="676"/>
        <end position="689"/>
    </location>
</feature>
<feature type="compositionally biased region" description="Acidic residues" evidence="1">
    <location>
        <begin position="847"/>
        <end position="856"/>
    </location>
</feature>
<dbReference type="STRING" id="1450537.A0A395HW78"/>
<feature type="compositionally biased region" description="Polar residues" evidence="1">
    <location>
        <begin position="621"/>
        <end position="636"/>
    </location>
</feature>
<feature type="domain" description="Myb-like" evidence="2">
    <location>
        <begin position="935"/>
        <end position="1004"/>
    </location>
</feature>
<feature type="region of interest" description="Disordered" evidence="1">
    <location>
        <begin position="346"/>
        <end position="379"/>
    </location>
</feature>
<feature type="compositionally biased region" description="Polar residues" evidence="1">
    <location>
        <begin position="562"/>
        <end position="572"/>
    </location>
</feature>
<proteinExistence type="predicted"/>
<dbReference type="PROSITE" id="PS50090">
    <property type="entry name" value="MYB_LIKE"/>
    <property type="match status" value="1"/>
</dbReference>
<feature type="compositionally biased region" description="Basic and acidic residues" evidence="1">
    <location>
        <begin position="857"/>
        <end position="867"/>
    </location>
</feature>
<evidence type="ECO:0000259" key="2">
    <source>
        <dbReference type="PROSITE" id="PS50090"/>
    </source>
</evidence>
<dbReference type="VEuPathDB" id="FungiDB:BO97DRAFT_424697"/>
<dbReference type="GeneID" id="37201288"/>
<organism evidence="3 4">
    <name type="scientific">Aspergillus homomorphus (strain CBS 101889)</name>
    <dbReference type="NCBI Taxonomy" id="1450537"/>
    <lineage>
        <taxon>Eukaryota</taxon>
        <taxon>Fungi</taxon>
        <taxon>Dikarya</taxon>
        <taxon>Ascomycota</taxon>
        <taxon>Pezizomycotina</taxon>
        <taxon>Eurotiomycetes</taxon>
        <taxon>Eurotiomycetidae</taxon>
        <taxon>Eurotiales</taxon>
        <taxon>Aspergillaceae</taxon>
        <taxon>Aspergillus</taxon>
        <taxon>Aspergillus subgen. Circumdati</taxon>
    </lineage>
</organism>
<feature type="compositionally biased region" description="Basic and acidic residues" evidence="1">
    <location>
        <begin position="762"/>
        <end position="778"/>
    </location>
</feature>
<dbReference type="Gene3D" id="1.10.10.60">
    <property type="entry name" value="Homeodomain-like"/>
    <property type="match status" value="1"/>
</dbReference>
<sequence length="1040" mass="117266">MASRSQNQIIPETPEDEINISGTTILPSEPDTDLDPEMMIDVLPGLARAAEDMLEFLVPSSAELATIVNLGKVLSDPRNTQSKRLGRHVSNLRREAEYFGHQTYIDVELVNHLFASSETVAEKLQGLEHQWNPDPFLQKANCAQFALEVLLARPGTNTSPKQAIRILDGVFPLPFMNNLVSESQKQAAGDSSLEKETFDLALELRTQYMIMRLEEEYRRDPDCDPVMVLDDGFYIELETDDDASEPVQLVLRGFQTEALAGPNGEVPAKYAGDVEYRCKEMQVLCMTEDNKLDLEELKREYGWRKFVARAAQWVRKRSDEIDKDIIGLRSVRDVQNAFFARPKTRHSLGSTVSSTPRLRSSATPSTARRLTQSISGTATSRRTSAYAAAITPSLTRNGVRTVPGSVVSERIARYTATPSSLRNETHTVPETQHGERHPEWDSASPEARRSMQSESPFRSSTRPLQRTSESSVEREVHQTVASPETESQIHTETPTRLSVSNQQAESLKGSPQPDVDQQAGDLVRANSKSPEPDRSLSHSHPEPVPEVSGPESNVPGPVETPEVSNDIQSNGFKKSLPVDRERRRSFKPIFLNAASIQNLMQRKQQLNAGAEGPEAPRQSEPARSTTPSKQEQSIVEKSSEVRQPEYGQATHQSQKDNSTSEKSPEPRQPESIQAIHRLEMGDSTPEKSLEIQQPEVPRSDIPELAPEEPSETRASPDMTSTFVQDEVEFEVTEGQLDIGDPGESQLERSHSPSFVRNSRPSSLREEALQRSSRDTAKDPEDDVDEAWNMFNAGTQRSRTAPQSSRALFIDHQTNAERVSPISQGLDPRSVERRRTEVSRKRRREPDEIPESDAEFERDDREVSVERQRARKPIQPRSKRARTERRTESTAENPSNRPQERHVTPLRRSTRSSHPRVSPDQPLASSRVPSTPKPRKQRLPKIVWNEGENKRLIRLIEEFGHKRRGTSFDWNAILRENHVQPPLPGEKQIENRNNVQIKDRARNMKRDFLLKKLPLPRNFDAVTLSASHIDDLAKKGIHVSR</sequence>
<reference evidence="3 4" key="1">
    <citation type="submission" date="2018-02" db="EMBL/GenBank/DDBJ databases">
        <title>The genomes of Aspergillus section Nigri reveals drivers in fungal speciation.</title>
        <authorList>
            <consortium name="DOE Joint Genome Institute"/>
            <person name="Vesth T.C."/>
            <person name="Nybo J."/>
            <person name="Theobald S."/>
            <person name="Brandl J."/>
            <person name="Frisvad J.C."/>
            <person name="Nielsen K.F."/>
            <person name="Lyhne E.K."/>
            <person name="Kogle M.E."/>
            <person name="Kuo A."/>
            <person name="Riley R."/>
            <person name="Clum A."/>
            <person name="Nolan M."/>
            <person name="Lipzen A."/>
            <person name="Salamov A."/>
            <person name="Henrissat B."/>
            <person name="Wiebenga A."/>
            <person name="De vries R.P."/>
            <person name="Grigoriev I.V."/>
            <person name="Mortensen U.H."/>
            <person name="Andersen M.R."/>
            <person name="Baker S.E."/>
        </authorList>
    </citation>
    <scope>NUCLEOTIDE SEQUENCE [LARGE SCALE GENOMIC DNA]</scope>
    <source>
        <strain evidence="3 4">CBS 101889</strain>
    </source>
</reference>
<feature type="compositionally biased region" description="Polar residues" evidence="1">
    <location>
        <begin position="751"/>
        <end position="761"/>
    </location>
</feature>
<feature type="compositionally biased region" description="Basic residues" evidence="1">
    <location>
        <begin position="903"/>
        <end position="913"/>
    </location>
</feature>
<dbReference type="InterPro" id="IPR001005">
    <property type="entry name" value="SANT/Myb"/>
</dbReference>
<dbReference type="Proteomes" id="UP000248961">
    <property type="component" value="Unassembled WGS sequence"/>
</dbReference>
<feature type="compositionally biased region" description="Low complexity" evidence="1">
    <location>
        <begin position="545"/>
        <end position="555"/>
    </location>
</feature>
<dbReference type="RefSeq" id="XP_025551325.1">
    <property type="nucleotide sequence ID" value="XM_025696999.1"/>
</dbReference>
<evidence type="ECO:0000313" key="3">
    <source>
        <dbReference type="EMBL" id="RAL12171.1"/>
    </source>
</evidence>
<evidence type="ECO:0000313" key="4">
    <source>
        <dbReference type="Proteomes" id="UP000248961"/>
    </source>
</evidence>
<evidence type="ECO:0000256" key="1">
    <source>
        <dbReference type="SAM" id="MobiDB-lite"/>
    </source>
</evidence>
<feature type="compositionally biased region" description="Basic and acidic residues" evidence="1">
    <location>
        <begin position="658"/>
        <end position="668"/>
    </location>
</feature>
<name>A0A395HW78_ASPHC</name>
<dbReference type="AlphaFoldDB" id="A0A395HW78"/>
<feature type="compositionally biased region" description="Basic residues" evidence="1">
    <location>
        <begin position="868"/>
        <end position="882"/>
    </location>
</feature>
<gene>
    <name evidence="3" type="ORF">BO97DRAFT_424697</name>
</gene>
<feature type="compositionally biased region" description="Basic and acidic residues" evidence="1">
    <location>
        <begin position="530"/>
        <end position="543"/>
    </location>
</feature>
<feature type="compositionally biased region" description="Polar residues" evidence="1">
    <location>
        <begin position="479"/>
        <end position="505"/>
    </location>
</feature>
<feature type="region of interest" description="Disordered" evidence="1">
    <location>
        <begin position="601"/>
        <end position="939"/>
    </location>
</feature>
<feature type="compositionally biased region" description="Basic and acidic residues" evidence="1">
    <location>
        <begin position="828"/>
        <end position="846"/>
    </location>
</feature>
<feature type="region of interest" description="Disordered" evidence="1">
    <location>
        <begin position="415"/>
        <end position="582"/>
    </location>
</feature>
<dbReference type="OrthoDB" id="5398572at2759"/>
<feature type="compositionally biased region" description="Polar residues" evidence="1">
    <location>
        <begin position="791"/>
        <end position="822"/>
    </location>
</feature>
<dbReference type="EMBL" id="KZ824284">
    <property type="protein sequence ID" value="RAL12171.1"/>
    <property type="molecule type" value="Genomic_DNA"/>
</dbReference>
<feature type="compositionally biased region" description="Polar residues" evidence="1">
    <location>
        <begin position="347"/>
        <end position="372"/>
    </location>
</feature>
<accession>A0A395HW78</accession>
<keyword evidence="4" id="KW-1185">Reference proteome</keyword>
<feature type="compositionally biased region" description="Polar residues" evidence="1">
    <location>
        <begin position="452"/>
        <end position="470"/>
    </location>
</feature>
<feature type="compositionally biased region" description="Basic and acidic residues" evidence="1">
    <location>
        <begin position="423"/>
        <end position="451"/>
    </location>
</feature>
<protein>
    <recommendedName>
        <fullName evidence="2">Myb-like domain-containing protein</fullName>
    </recommendedName>
</protein>
<dbReference type="InterPro" id="IPR009057">
    <property type="entry name" value="Homeodomain-like_sf"/>
</dbReference>